<dbReference type="AlphaFoldDB" id="A0A151NDV6"/>
<sequence>MLSLHAQWNSILTILNEKKKTYIVGEAQLGFLKKTKRTVPVAWVCRSLGLNPGVDKMWPVGQIWPIR</sequence>
<dbReference type="EMBL" id="AKHW03003207">
    <property type="protein sequence ID" value="KYO34991.1"/>
    <property type="molecule type" value="Genomic_DNA"/>
</dbReference>
<gene>
    <name evidence="1" type="ORF">Y1Q_0000908</name>
</gene>
<accession>A0A151NDV6</accession>
<protein>
    <submittedName>
        <fullName evidence="1">Uncharacterized protein</fullName>
    </submittedName>
</protein>
<reference evidence="1 2" key="1">
    <citation type="journal article" date="2012" name="Genome Biol.">
        <title>Sequencing three crocodilian genomes to illuminate the evolution of archosaurs and amniotes.</title>
        <authorList>
            <person name="St John J.A."/>
            <person name="Braun E.L."/>
            <person name="Isberg S.R."/>
            <person name="Miles L.G."/>
            <person name="Chong A.Y."/>
            <person name="Gongora J."/>
            <person name="Dalzell P."/>
            <person name="Moran C."/>
            <person name="Bed'hom B."/>
            <person name="Abzhanov A."/>
            <person name="Burgess S.C."/>
            <person name="Cooksey A.M."/>
            <person name="Castoe T.A."/>
            <person name="Crawford N.G."/>
            <person name="Densmore L.D."/>
            <person name="Drew J.C."/>
            <person name="Edwards S.V."/>
            <person name="Faircloth B.C."/>
            <person name="Fujita M.K."/>
            <person name="Greenwold M.J."/>
            <person name="Hoffmann F.G."/>
            <person name="Howard J.M."/>
            <person name="Iguchi T."/>
            <person name="Janes D.E."/>
            <person name="Khan S.Y."/>
            <person name="Kohno S."/>
            <person name="de Koning A.J."/>
            <person name="Lance S.L."/>
            <person name="McCarthy F.M."/>
            <person name="McCormack J.E."/>
            <person name="Merchant M.E."/>
            <person name="Peterson D.G."/>
            <person name="Pollock D.D."/>
            <person name="Pourmand N."/>
            <person name="Raney B.J."/>
            <person name="Roessler K.A."/>
            <person name="Sanford J.R."/>
            <person name="Sawyer R.H."/>
            <person name="Schmidt C.J."/>
            <person name="Triplett E.W."/>
            <person name="Tuberville T.D."/>
            <person name="Venegas-Anaya M."/>
            <person name="Howard J.T."/>
            <person name="Jarvis E.D."/>
            <person name="Guillette L.J.Jr."/>
            <person name="Glenn T.C."/>
            <person name="Green R.E."/>
            <person name="Ray D.A."/>
        </authorList>
    </citation>
    <scope>NUCLEOTIDE SEQUENCE [LARGE SCALE GENOMIC DNA]</scope>
    <source>
        <strain evidence="1">KSC_2009_1</strain>
    </source>
</reference>
<comment type="caution">
    <text evidence="1">The sequence shown here is derived from an EMBL/GenBank/DDBJ whole genome shotgun (WGS) entry which is preliminary data.</text>
</comment>
<name>A0A151NDV6_ALLMI</name>
<evidence type="ECO:0000313" key="2">
    <source>
        <dbReference type="Proteomes" id="UP000050525"/>
    </source>
</evidence>
<dbReference type="Proteomes" id="UP000050525">
    <property type="component" value="Unassembled WGS sequence"/>
</dbReference>
<organism evidence="1 2">
    <name type="scientific">Alligator mississippiensis</name>
    <name type="common">American alligator</name>
    <dbReference type="NCBI Taxonomy" id="8496"/>
    <lineage>
        <taxon>Eukaryota</taxon>
        <taxon>Metazoa</taxon>
        <taxon>Chordata</taxon>
        <taxon>Craniata</taxon>
        <taxon>Vertebrata</taxon>
        <taxon>Euteleostomi</taxon>
        <taxon>Archelosauria</taxon>
        <taxon>Archosauria</taxon>
        <taxon>Crocodylia</taxon>
        <taxon>Alligatoridae</taxon>
        <taxon>Alligatorinae</taxon>
        <taxon>Alligator</taxon>
    </lineage>
</organism>
<keyword evidence="2" id="KW-1185">Reference proteome</keyword>
<proteinExistence type="predicted"/>
<evidence type="ECO:0000313" key="1">
    <source>
        <dbReference type="EMBL" id="KYO34991.1"/>
    </source>
</evidence>